<dbReference type="Proteomes" id="UP000289557">
    <property type="component" value="Chromosome"/>
</dbReference>
<proteinExistence type="predicted"/>
<sequence length="43" mass="4600">MLTWSLSAIAGVLALGATAIGWMIKRKAASRKKKLAKETIGKE</sequence>
<dbReference type="EMBL" id="LR214945">
    <property type="protein sequence ID" value="VEU56834.1"/>
    <property type="molecule type" value="Genomic_DNA"/>
</dbReference>
<keyword evidence="1" id="KW-0472">Membrane</keyword>
<organism evidence="2 3">
    <name type="scientific">Mycoplasmoides pneumoniae</name>
    <name type="common">Mycoplasma pneumoniae</name>
    <dbReference type="NCBI Taxonomy" id="2104"/>
    <lineage>
        <taxon>Bacteria</taxon>
        <taxon>Bacillati</taxon>
        <taxon>Mycoplasmatota</taxon>
        <taxon>Mycoplasmoidales</taxon>
        <taxon>Mycoplasmoidaceae</taxon>
        <taxon>Mycoplasmoides</taxon>
    </lineage>
</organism>
<dbReference type="GeneID" id="76529908"/>
<dbReference type="AlphaFoldDB" id="A0AB38W652"/>
<dbReference type="RefSeq" id="WP_017532706.1">
    <property type="nucleotide sequence ID" value="NZ_AP017318.1"/>
</dbReference>
<evidence type="ECO:0008006" key="4">
    <source>
        <dbReference type="Google" id="ProtNLM"/>
    </source>
</evidence>
<protein>
    <recommendedName>
        <fullName evidence="4">LPXTG cell wall anchor domain-containing protein</fullName>
    </recommendedName>
</protein>
<evidence type="ECO:0000256" key="1">
    <source>
        <dbReference type="SAM" id="Phobius"/>
    </source>
</evidence>
<evidence type="ECO:0000313" key="3">
    <source>
        <dbReference type="Proteomes" id="UP000289557"/>
    </source>
</evidence>
<reference evidence="2 3" key="1">
    <citation type="submission" date="2019-01" db="EMBL/GenBank/DDBJ databases">
        <authorList>
            <consortium name="Pathogen Informatics"/>
        </authorList>
    </citation>
    <scope>NUCLEOTIDE SEQUENCE [LARGE SCALE GENOMIC DNA]</scope>
    <source>
        <strain evidence="2 3">NCTC10119</strain>
    </source>
</reference>
<evidence type="ECO:0000313" key="2">
    <source>
        <dbReference type="EMBL" id="VEU56834.1"/>
    </source>
</evidence>
<accession>A0AB38W652</accession>
<keyword evidence="1" id="KW-0812">Transmembrane</keyword>
<gene>
    <name evidence="2" type="ORF">NCTC10119_00086</name>
</gene>
<feature type="transmembrane region" description="Helical" evidence="1">
    <location>
        <begin position="6"/>
        <end position="24"/>
    </location>
</feature>
<name>A0AB38W652_MYCPM</name>
<keyword evidence="1" id="KW-1133">Transmembrane helix</keyword>